<protein>
    <submittedName>
        <fullName evidence="1">Uncharacterized protein</fullName>
    </submittedName>
</protein>
<gene>
    <name evidence="1" type="ORF">BN1723_018533</name>
</gene>
<accession>A0A0G4MHT9</accession>
<feature type="non-terminal residue" evidence="1">
    <location>
        <position position="87"/>
    </location>
</feature>
<sequence length="87" mass="10279">MQKQLEVQRRQFEDKLEKVDPLKRKKASPKLSEEELKLAAEVIRHWKSKRHVRMAEAVLQHASTLKEAQIMSNELDEHVVFQFSVVD</sequence>
<reference evidence="2" key="1">
    <citation type="submission" date="2015-05" db="EMBL/GenBank/DDBJ databases">
        <authorList>
            <person name="Fogelqvist Johan"/>
        </authorList>
    </citation>
    <scope>NUCLEOTIDE SEQUENCE [LARGE SCALE GENOMIC DNA]</scope>
</reference>
<dbReference type="AlphaFoldDB" id="A0A0G4MHT9"/>
<proteinExistence type="predicted"/>
<evidence type="ECO:0000313" key="1">
    <source>
        <dbReference type="EMBL" id="CRK33848.1"/>
    </source>
</evidence>
<organism evidence="1 2">
    <name type="scientific">Verticillium longisporum</name>
    <name type="common">Verticillium dahliae var. longisporum</name>
    <dbReference type="NCBI Taxonomy" id="100787"/>
    <lineage>
        <taxon>Eukaryota</taxon>
        <taxon>Fungi</taxon>
        <taxon>Dikarya</taxon>
        <taxon>Ascomycota</taxon>
        <taxon>Pezizomycotina</taxon>
        <taxon>Sordariomycetes</taxon>
        <taxon>Hypocreomycetidae</taxon>
        <taxon>Glomerellales</taxon>
        <taxon>Plectosphaerellaceae</taxon>
        <taxon>Verticillium</taxon>
    </lineage>
</organism>
<name>A0A0G4MHT9_VERLO</name>
<evidence type="ECO:0000313" key="2">
    <source>
        <dbReference type="Proteomes" id="UP000045706"/>
    </source>
</evidence>
<dbReference type="EMBL" id="CVQI01026102">
    <property type="protein sequence ID" value="CRK33848.1"/>
    <property type="molecule type" value="Genomic_DNA"/>
</dbReference>
<dbReference type="Proteomes" id="UP000045706">
    <property type="component" value="Unassembled WGS sequence"/>
</dbReference>